<evidence type="ECO:0000313" key="1">
    <source>
        <dbReference type="EMBL" id="GAA0454970.1"/>
    </source>
</evidence>
<proteinExistence type="predicted"/>
<dbReference type="EMBL" id="BAAAHB010000012">
    <property type="protein sequence ID" value="GAA0454970.1"/>
    <property type="molecule type" value="Genomic_DNA"/>
</dbReference>
<comment type="caution">
    <text evidence="1">The sequence shown here is derived from an EMBL/GenBank/DDBJ whole genome shotgun (WGS) entry which is preliminary data.</text>
</comment>
<sequence>MRTGGWVVGEHGTVLVVVDQPASIGALPLVVARDVGCRVAYLQG</sequence>
<organism evidence="1 2">
    <name type="scientific">Streptomyces stramineus</name>
    <dbReference type="NCBI Taxonomy" id="173861"/>
    <lineage>
        <taxon>Bacteria</taxon>
        <taxon>Bacillati</taxon>
        <taxon>Actinomycetota</taxon>
        <taxon>Actinomycetes</taxon>
        <taxon>Kitasatosporales</taxon>
        <taxon>Streptomycetaceae</taxon>
        <taxon>Streptomyces</taxon>
    </lineage>
</organism>
<dbReference type="Proteomes" id="UP001499895">
    <property type="component" value="Unassembled WGS sequence"/>
</dbReference>
<gene>
    <name evidence="1" type="ORF">GCM10009544_17130</name>
</gene>
<name>A0ABN0ZPS8_9ACTN</name>
<accession>A0ABN0ZPS8</accession>
<evidence type="ECO:0000313" key="2">
    <source>
        <dbReference type="Proteomes" id="UP001499895"/>
    </source>
</evidence>
<keyword evidence="2" id="KW-1185">Reference proteome</keyword>
<reference evidence="1 2" key="1">
    <citation type="journal article" date="2019" name="Int. J. Syst. Evol. Microbiol.">
        <title>The Global Catalogue of Microorganisms (GCM) 10K type strain sequencing project: providing services to taxonomists for standard genome sequencing and annotation.</title>
        <authorList>
            <consortium name="The Broad Institute Genomics Platform"/>
            <consortium name="The Broad Institute Genome Sequencing Center for Infectious Disease"/>
            <person name="Wu L."/>
            <person name="Ma J."/>
        </authorList>
    </citation>
    <scope>NUCLEOTIDE SEQUENCE [LARGE SCALE GENOMIC DNA]</scope>
    <source>
        <strain evidence="1 2">JCM 10649</strain>
    </source>
</reference>
<protein>
    <submittedName>
        <fullName evidence="1">Uncharacterized protein</fullName>
    </submittedName>
</protein>